<keyword evidence="2" id="KW-1185">Reference proteome</keyword>
<dbReference type="EMBL" id="BGPR01000900">
    <property type="protein sequence ID" value="GBM39526.1"/>
    <property type="molecule type" value="Genomic_DNA"/>
</dbReference>
<comment type="caution">
    <text evidence="1">The sequence shown here is derived from an EMBL/GenBank/DDBJ whole genome shotgun (WGS) entry which is preliminary data.</text>
</comment>
<evidence type="ECO:0000313" key="2">
    <source>
        <dbReference type="Proteomes" id="UP000499080"/>
    </source>
</evidence>
<accession>A0A4Y2FG95</accession>
<name>A0A4Y2FG95_ARAVE</name>
<reference evidence="1 2" key="1">
    <citation type="journal article" date="2019" name="Sci. Rep.">
        <title>Orb-weaving spider Araneus ventricosus genome elucidates the spidroin gene catalogue.</title>
        <authorList>
            <person name="Kono N."/>
            <person name="Nakamura H."/>
            <person name="Ohtoshi R."/>
            <person name="Moran D.A.P."/>
            <person name="Shinohara A."/>
            <person name="Yoshida Y."/>
            <person name="Fujiwara M."/>
            <person name="Mori M."/>
            <person name="Tomita M."/>
            <person name="Arakawa K."/>
        </authorList>
    </citation>
    <scope>NUCLEOTIDE SEQUENCE [LARGE SCALE GENOMIC DNA]</scope>
</reference>
<protein>
    <submittedName>
        <fullName evidence="1">Uncharacterized protein</fullName>
    </submittedName>
</protein>
<dbReference type="Proteomes" id="UP000499080">
    <property type="component" value="Unassembled WGS sequence"/>
</dbReference>
<sequence>MKQMGLDEKENVQINEGEIVLNSQIVVNGAYYCQHCILGTFPLYTRHFFALANFLGALNRHLGSNSFLTMVAERCISGKLEPECANLAGCTYRGAQMLFAGSASIWNLRKINCFA</sequence>
<dbReference type="AlphaFoldDB" id="A0A4Y2FG95"/>
<organism evidence="1 2">
    <name type="scientific">Araneus ventricosus</name>
    <name type="common">Orbweaver spider</name>
    <name type="synonym">Epeira ventricosa</name>
    <dbReference type="NCBI Taxonomy" id="182803"/>
    <lineage>
        <taxon>Eukaryota</taxon>
        <taxon>Metazoa</taxon>
        <taxon>Ecdysozoa</taxon>
        <taxon>Arthropoda</taxon>
        <taxon>Chelicerata</taxon>
        <taxon>Arachnida</taxon>
        <taxon>Araneae</taxon>
        <taxon>Araneomorphae</taxon>
        <taxon>Entelegynae</taxon>
        <taxon>Araneoidea</taxon>
        <taxon>Araneidae</taxon>
        <taxon>Araneus</taxon>
    </lineage>
</organism>
<proteinExistence type="predicted"/>
<evidence type="ECO:0000313" key="1">
    <source>
        <dbReference type="EMBL" id="GBM39526.1"/>
    </source>
</evidence>
<gene>
    <name evidence="1" type="ORF">AVEN_270710_1</name>
</gene>